<name>A0AAJ0DB08_9PEZI</name>
<dbReference type="EMBL" id="JAWDJX010000084">
    <property type="protein sequence ID" value="KAK3046662.1"/>
    <property type="molecule type" value="Genomic_DNA"/>
</dbReference>
<dbReference type="Proteomes" id="UP001271007">
    <property type="component" value="Unassembled WGS sequence"/>
</dbReference>
<feature type="domain" description="Multiple myeloma tumor-associated protein 2-like N-terminal" evidence="1">
    <location>
        <begin position="11"/>
        <end position="94"/>
    </location>
</feature>
<organism evidence="2 3">
    <name type="scientific">Extremus antarcticus</name>
    <dbReference type="NCBI Taxonomy" id="702011"/>
    <lineage>
        <taxon>Eukaryota</taxon>
        <taxon>Fungi</taxon>
        <taxon>Dikarya</taxon>
        <taxon>Ascomycota</taxon>
        <taxon>Pezizomycotina</taxon>
        <taxon>Dothideomycetes</taxon>
        <taxon>Dothideomycetidae</taxon>
        <taxon>Mycosphaerellales</taxon>
        <taxon>Extremaceae</taxon>
        <taxon>Extremus</taxon>
    </lineage>
</organism>
<dbReference type="InterPro" id="IPR039207">
    <property type="entry name" value="MMTAG2-like"/>
</dbReference>
<evidence type="ECO:0000313" key="3">
    <source>
        <dbReference type="Proteomes" id="UP001271007"/>
    </source>
</evidence>
<comment type="caution">
    <text evidence="2">The sequence shown here is derived from an EMBL/GenBank/DDBJ whole genome shotgun (WGS) entry which is preliminary data.</text>
</comment>
<accession>A0AAJ0DB08</accession>
<protein>
    <recommendedName>
        <fullName evidence="1">Multiple myeloma tumor-associated protein 2-like N-terminal domain-containing protein</fullName>
    </recommendedName>
</protein>
<dbReference type="PANTHER" id="PTHR14580:SF0">
    <property type="entry name" value="MULTIPLE MYELOMA TUMOR-ASSOCIATED PROTEIN 2"/>
    <property type="match status" value="1"/>
</dbReference>
<dbReference type="AlphaFoldDB" id="A0AAJ0DB08"/>
<evidence type="ECO:0000259" key="1">
    <source>
        <dbReference type="Pfam" id="PF10159"/>
    </source>
</evidence>
<dbReference type="Pfam" id="PF10159">
    <property type="entry name" value="MMtag"/>
    <property type="match status" value="1"/>
</dbReference>
<dbReference type="PANTHER" id="PTHR14580">
    <property type="entry name" value="MULTIPLE MYELOMA TUMOR-ASSOCIATED PROTEIN 2 FAMILY MEMBER"/>
    <property type="match status" value="1"/>
</dbReference>
<proteinExistence type="predicted"/>
<gene>
    <name evidence="2" type="ORF">LTR09_011876</name>
</gene>
<reference evidence="2" key="1">
    <citation type="submission" date="2023-04" db="EMBL/GenBank/DDBJ databases">
        <title>Black Yeasts Isolated from many extreme environments.</title>
        <authorList>
            <person name="Coleine C."/>
            <person name="Stajich J.E."/>
            <person name="Selbmann L."/>
        </authorList>
    </citation>
    <scope>NUCLEOTIDE SEQUENCE</scope>
    <source>
        <strain evidence="2">CCFEE 5312</strain>
    </source>
</reference>
<evidence type="ECO:0000313" key="2">
    <source>
        <dbReference type="EMBL" id="KAK3046662.1"/>
    </source>
</evidence>
<dbReference type="InterPro" id="IPR019315">
    <property type="entry name" value="MMTA2_N"/>
</dbReference>
<sequence length="368" mass="40994">MDLLQSVRKEGSRGGVNFSWDDVKNSQHRENYLGHSLKAPVGRWQKNKDLGWYARAEDADLSPEERVVKEQERKREEMRKIKEAEEDAMAKAMGLPVVDRTNANEVPLGLGREQQRGVNLALKEALGEEVEAGKGIGFGGVSGKGMMTGRERGGEDVMMKMMREGLRRREDLGRDLGIGRGGIDGIAITSARDQSLVRDRGTDDEGRRVVIGLVVTRQNEIETETTVRGVAKDITGGGTGVEVGQDPRTKGGGIATIGDSVYCLRCKTHLTPTKDEICDNQTNYFDDSLPHSVIVSEVVKRPNHQEAFPTLRRGTRGFFNMQHRRGNEMMSFTCVANGVFNQPFPALKSTRKCTHDWLSVTERHTERR</sequence>
<keyword evidence="3" id="KW-1185">Reference proteome</keyword>